<evidence type="ECO:0008006" key="9">
    <source>
        <dbReference type="Google" id="ProtNLM"/>
    </source>
</evidence>
<dbReference type="Gene3D" id="3.80.10.10">
    <property type="entry name" value="Ribonuclease Inhibitor"/>
    <property type="match status" value="1"/>
</dbReference>
<dbReference type="Proteomes" id="UP000472271">
    <property type="component" value="Chromosome 19"/>
</dbReference>
<feature type="coiled-coil region" evidence="5">
    <location>
        <begin position="329"/>
        <end position="388"/>
    </location>
</feature>
<dbReference type="PANTHER" id="PTHR23170">
    <property type="entry name" value="NY-REN-58 ANTIGEN"/>
    <property type="match status" value="1"/>
</dbReference>
<dbReference type="PANTHER" id="PTHR23170:SF3">
    <property type="entry name" value="LEUCINE-RICH REPEAT-CONTAINING PROTEIN 45"/>
    <property type="match status" value="1"/>
</dbReference>
<keyword evidence="3 5" id="KW-0175">Coiled coil</keyword>
<evidence type="ECO:0000256" key="4">
    <source>
        <dbReference type="ARBA" id="ARBA00023212"/>
    </source>
</evidence>
<comment type="subcellular location">
    <subcellularLocation>
        <location evidence="1">Cytoplasm</location>
        <location evidence="1">Cytoskeleton</location>
        <location evidence="1">Microtubule organizing center</location>
        <location evidence="1">Centrosome</location>
    </subcellularLocation>
</comment>
<evidence type="ECO:0000313" key="7">
    <source>
        <dbReference type="Ensembl" id="ENSSORP00005031654.1"/>
    </source>
</evidence>
<proteinExistence type="predicted"/>
<dbReference type="SMART" id="SM00368">
    <property type="entry name" value="LRR_RI"/>
    <property type="match status" value="2"/>
</dbReference>
<feature type="coiled-coil region" evidence="5">
    <location>
        <begin position="422"/>
        <end position="456"/>
    </location>
</feature>
<dbReference type="Pfam" id="PF13516">
    <property type="entry name" value="LRR_6"/>
    <property type="match status" value="2"/>
</dbReference>
<reference evidence="7" key="2">
    <citation type="submission" date="2025-08" db="UniProtKB">
        <authorList>
            <consortium name="Ensembl"/>
        </authorList>
    </citation>
    <scope>IDENTIFICATION</scope>
</reference>
<accession>A0A673AQT5</accession>
<gene>
    <name evidence="7" type="primary">lrrc45</name>
</gene>
<name>A0A673AQT5_9TELE</name>
<dbReference type="SUPFAM" id="SSF52047">
    <property type="entry name" value="RNI-like"/>
    <property type="match status" value="1"/>
</dbReference>
<dbReference type="AlphaFoldDB" id="A0A673AQT5"/>
<evidence type="ECO:0000256" key="2">
    <source>
        <dbReference type="ARBA" id="ARBA00022490"/>
    </source>
</evidence>
<reference evidence="7" key="1">
    <citation type="submission" date="2019-06" db="EMBL/GenBank/DDBJ databases">
        <authorList>
            <consortium name="Wellcome Sanger Institute Data Sharing"/>
        </authorList>
    </citation>
    <scope>NUCLEOTIDE SEQUENCE [LARGE SCALE GENOMIC DNA]</scope>
</reference>
<dbReference type="GO" id="GO:0005813">
    <property type="term" value="C:centrosome"/>
    <property type="evidence" value="ECO:0007669"/>
    <property type="project" value="UniProtKB-SubCell"/>
</dbReference>
<protein>
    <recommendedName>
        <fullName evidence="9">Leucine rich repeat containing 45</fullName>
    </recommendedName>
</protein>
<organism evidence="7 8">
    <name type="scientific">Sphaeramia orbicularis</name>
    <name type="common">orbiculate cardinalfish</name>
    <dbReference type="NCBI Taxonomy" id="375764"/>
    <lineage>
        <taxon>Eukaryota</taxon>
        <taxon>Metazoa</taxon>
        <taxon>Chordata</taxon>
        <taxon>Craniata</taxon>
        <taxon>Vertebrata</taxon>
        <taxon>Euteleostomi</taxon>
        <taxon>Actinopterygii</taxon>
        <taxon>Neopterygii</taxon>
        <taxon>Teleostei</taxon>
        <taxon>Neoteleostei</taxon>
        <taxon>Acanthomorphata</taxon>
        <taxon>Gobiaria</taxon>
        <taxon>Kurtiformes</taxon>
        <taxon>Apogonoidei</taxon>
        <taxon>Apogonidae</taxon>
        <taxon>Apogoninae</taxon>
        <taxon>Sphaeramia</taxon>
    </lineage>
</organism>
<dbReference type="GO" id="GO:0005886">
    <property type="term" value="C:plasma membrane"/>
    <property type="evidence" value="ECO:0007669"/>
    <property type="project" value="TreeGrafter"/>
</dbReference>
<sequence length="644" mass="73722">MEDFRRMYLRICKEGGVEPQETVVSQLQDRGSSHGSKLDLSGQSLSTDTCSVLSRTLLKDTVFTEVSFSDCMLSEEGVSHTVYHIHDEYSTMILLVLEWNALGVWDEAFSLFCDGLSSNSALVHLDLRNNQINHNGAAELALALKRNSSLQVLDLRWNNIGLLGGRSLLEALQKNKSIVQLEMAGNNIPSDTLKALEQTTGHNCENQFTLRESQSRTQVLSKEIQSLKEEKGRQVILTLYHHITLVLGKAGYTHTAPSHHTGLSDALPPPLIQWFSCRLQMVEAALALSEQKNHNMGELLTRVKTVREDQRQQHNRDRKREQEESALREGKLLRELQNLTETNNQLRSKVEEVECRCKSHQQQIFELKRELTNSTAELKLRLAQTEDHLEIEKRRSKQALDDMDTLRHKEVEHMNRHLQESERALQERIFKLEGQRIQLEEELSKAKAACVTERAQADGELGRVRAQVRLEEQEHVSSLEEKLRSVRSSLQEVQLHSTQQKQIISELQNKNSLHSKEMDALRRRIEELQQDLSGKDQEKVAEVSRVRVELQEQIGHLQAERTAQGGLREKISALERELKVLSSNHREALLDKDSQMASLLEKLRLRDAEIQRMREDEAHRASYLQSAILTYVQGSPLGQYSPKK</sequence>
<feature type="compositionally biased region" description="Basic and acidic residues" evidence="6">
    <location>
        <begin position="305"/>
        <end position="326"/>
    </location>
</feature>
<dbReference type="Ensembl" id="ENSSORT00005032537.1">
    <property type="protein sequence ID" value="ENSSORP00005031654.1"/>
    <property type="gene ID" value="ENSSORG00005015072.1"/>
</dbReference>
<evidence type="ECO:0000256" key="3">
    <source>
        <dbReference type="ARBA" id="ARBA00023054"/>
    </source>
</evidence>
<feature type="coiled-coil region" evidence="5">
    <location>
        <begin position="504"/>
        <end position="591"/>
    </location>
</feature>
<dbReference type="InterPro" id="IPR052116">
    <property type="entry name" value="Centro_Cilium_Assembly"/>
</dbReference>
<evidence type="ECO:0000256" key="1">
    <source>
        <dbReference type="ARBA" id="ARBA00004300"/>
    </source>
</evidence>
<evidence type="ECO:0000256" key="6">
    <source>
        <dbReference type="SAM" id="MobiDB-lite"/>
    </source>
</evidence>
<dbReference type="InterPro" id="IPR032675">
    <property type="entry name" value="LRR_dom_sf"/>
</dbReference>
<keyword evidence="4" id="KW-0206">Cytoskeleton</keyword>
<dbReference type="InterPro" id="IPR001611">
    <property type="entry name" value="Leu-rich_rpt"/>
</dbReference>
<keyword evidence="8" id="KW-1185">Reference proteome</keyword>
<keyword evidence="2" id="KW-0963">Cytoplasm</keyword>
<feature type="region of interest" description="Disordered" evidence="6">
    <location>
        <begin position="303"/>
        <end position="326"/>
    </location>
</feature>
<evidence type="ECO:0000313" key="8">
    <source>
        <dbReference type="Proteomes" id="UP000472271"/>
    </source>
</evidence>
<reference evidence="7" key="3">
    <citation type="submission" date="2025-09" db="UniProtKB">
        <authorList>
            <consortium name="Ensembl"/>
        </authorList>
    </citation>
    <scope>IDENTIFICATION</scope>
</reference>
<evidence type="ECO:0000256" key="5">
    <source>
        <dbReference type="SAM" id="Coils"/>
    </source>
</evidence>